<dbReference type="PANTHER" id="PTHR39206:SF1">
    <property type="entry name" value="SLL8004 PROTEIN"/>
    <property type="match status" value="1"/>
</dbReference>
<dbReference type="Gene3D" id="3.40.50.300">
    <property type="entry name" value="P-loop containing nucleotide triphosphate hydrolases"/>
    <property type="match status" value="1"/>
</dbReference>
<organism evidence="4 5">
    <name type="scientific">Elstera cyanobacteriorum</name>
    <dbReference type="NCBI Taxonomy" id="2022747"/>
    <lineage>
        <taxon>Bacteria</taxon>
        <taxon>Pseudomonadati</taxon>
        <taxon>Pseudomonadota</taxon>
        <taxon>Alphaproteobacteria</taxon>
        <taxon>Rhodospirillales</taxon>
        <taxon>Rhodospirillaceae</taxon>
        <taxon>Elstera</taxon>
    </lineage>
</organism>
<evidence type="ECO:0000313" key="5">
    <source>
        <dbReference type="Proteomes" id="UP000216361"/>
    </source>
</evidence>
<feature type="domain" description="Zeta toxin" evidence="3">
    <location>
        <begin position="2"/>
        <end position="160"/>
    </location>
</feature>
<name>A0A255XRI8_9PROT</name>
<dbReference type="InterPro" id="IPR027417">
    <property type="entry name" value="P-loop_NTPase"/>
</dbReference>
<evidence type="ECO:0000313" key="4">
    <source>
        <dbReference type="EMBL" id="OYQ19501.1"/>
    </source>
</evidence>
<dbReference type="OrthoDB" id="9791543at2"/>
<dbReference type="AlphaFoldDB" id="A0A255XRI8"/>
<accession>A0A255XRI8</accession>
<dbReference type="PANTHER" id="PTHR39206">
    <property type="entry name" value="SLL8004 PROTEIN"/>
    <property type="match status" value="1"/>
</dbReference>
<gene>
    <name evidence="4" type="ORF">CHR90_08780</name>
</gene>
<dbReference type="RefSeq" id="WP_094408606.1">
    <property type="nucleotide sequence ID" value="NZ_BMJZ01000004.1"/>
</dbReference>
<evidence type="ECO:0000256" key="1">
    <source>
        <dbReference type="ARBA" id="ARBA00022741"/>
    </source>
</evidence>
<dbReference type="Pfam" id="PF06414">
    <property type="entry name" value="Zeta_toxin"/>
    <property type="match status" value="1"/>
</dbReference>
<dbReference type="EMBL" id="NOXS01000031">
    <property type="protein sequence ID" value="OYQ19501.1"/>
    <property type="molecule type" value="Genomic_DNA"/>
</dbReference>
<dbReference type="SUPFAM" id="SSF52540">
    <property type="entry name" value="P-loop containing nucleoside triphosphate hydrolases"/>
    <property type="match status" value="1"/>
</dbReference>
<keyword evidence="5" id="KW-1185">Reference proteome</keyword>
<sequence length="172" mass="18943">MRPRVLMIAGPNGAGKTTFARAFLPNEADCPRFINADLIAAGLSPFAPEKVALRAGRLMLEEIDRAFAAREDFAIETTLSGLGYLKQIAAWRAAGYRVSLYFLSLPTADQAVARVRLRIHQGGHSIPEDVIRRRFDAGLRNLFDHYRFAVDGWALYDNDGDVPIPLDGGGEL</sequence>
<keyword evidence="1" id="KW-0547">Nucleotide-binding</keyword>
<dbReference type="InterPro" id="IPR010488">
    <property type="entry name" value="Zeta_toxin_domain"/>
</dbReference>
<reference evidence="4 5" key="1">
    <citation type="submission" date="2017-07" db="EMBL/GenBank/DDBJ databases">
        <title>Elstera cyanobacteriorum sp. nov., a novel bacterium isolated from cyanobacterial aggregates in a eutrophic lake.</title>
        <authorList>
            <person name="Cai H."/>
        </authorList>
    </citation>
    <scope>NUCLEOTIDE SEQUENCE [LARGE SCALE GENOMIC DNA]</scope>
    <source>
        <strain evidence="4 5">TH019</strain>
    </source>
</reference>
<dbReference type="GO" id="GO:0016301">
    <property type="term" value="F:kinase activity"/>
    <property type="evidence" value="ECO:0007669"/>
    <property type="project" value="InterPro"/>
</dbReference>
<keyword evidence="2" id="KW-0067">ATP-binding</keyword>
<proteinExistence type="predicted"/>
<comment type="caution">
    <text evidence="4">The sequence shown here is derived from an EMBL/GenBank/DDBJ whole genome shotgun (WGS) entry which is preliminary data.</text>
</comment>
<dbReference type="GO" id="GO:0005524">
    <property type="term" value="F:ATP binding"/>
    <property type="evidence" value="ECO:0007669"/>
    <property type="project" value="UniProtKB-KW"/>
</dbReference>
<protein>
    <submittedName>
        <fullName evidence="4">Zeta toxin family protein</fullName>
    </submittedName>
</protein>
<evidence type="ECO:0000259" key="3">
    <source>
        <dbReference type="Pfam" id="PF06414"/>
    </source>
</evidence>
<dbReference type="Proteomes" id="UP000216361">
    <property type="component" value="Unassembled WGS sequence"/>
</dbReference>
<evidence type="ECO:0000256" key="2">
    <source>
        <dbReference type="ARBA" id="ARBA00022840"/>
    </source>
</evidence>